<dbReference type="SUPFAM" id="SSF48371">
    <property type="entry name" value="ARM repeat"/>
    <property type="match status" value="1"/>
</dbReference>
<comment type="caution">
    <text evidence="1">The sequence shown here is derived from an EMBL/GenBank/DDBJ whole genome shotgun (WGS) entry which is preliminary data.</text>
</comment>
<organism evidence="1 2">
    <name type="scientific">Actinidia rufa</name>
    <dbReference type="NCBI Taxonomy" id="165716"/>
    <lineage>
        <taxon>Eukaryota</taxon>
        <taxon>Viridiplantae</taxon>
        <taxon>Streptophyta</taxon>
        <taxon>Embryophyta</taxon>
        <taxon>Tracheophyta</taxon>
        <taxon>Spermatophyta</taxon>
        <taxon>Magnoliopsida</taxon>
        <taxon>eudicotyledons</taxon>
        <taxon>Gunneridae</taxon>
        <taxon>Pentapetalae</taxon>
        <taxon>asterids</taxon>
        <taxon>Ericales</taxon>
        <taxon>Actinidiaceae</taxon>
        <taxon>Actinidia</taxon>
    </lineage>
</organism>
<protein>
    <submittedName>
        <fullName evidence="1">Target of rapamycin</fullName>
    </submittedName>
</protein>
<accession>A0A7J0EV25</accession>
<evidence type="ECO:0000313" key="2">
    <source>
        <dbReference type="Proteomes" id="UP000585474"/>
    </source>
</evidence>
<proteinExistence type="predicted"/>
<name>A0A7J0EV25_9ERIC</name>
<reference evidence="1 2" key="1">
    <citation type="submission" date="2019-07" db="EMBL/GenBank/DDBJ databases">
        <title>De Novo Assembly of kiwifruit Actinidia rufa.</title>
        <authorList>
            <person name="Sugita-Konishi S."/>
            <person name="Sato K."/>
            <person name="Mori E."/>
            <person name="Abe Y."/>
            <person name="Kisaki G."/>
            <person name="Hamano K."/>
            <person name="Suezawa K."/>
            <person name="Otani M."/>
            <person name="Fukuda T."/>
            <person name="Manabe T."/>
            <person name="Gomi K."/>
            <person name="Tabuchi M."/>
            <person name="Akimitsu K."/>
            <person name="Kataoka I."/>
        </authorList>
    </citation>
    <scope>NUCLEOTIDE SEQUENCE [LARGE SCALE GENOMIC DNA]</scope>
    <source>
        <strain evidence="2">cv. Fuchu</strain>
    </source>
</reference>
<sequence length="140" mass="15517">MHHGDVAGVMGVGEFQGWDAEEKGLVSSFIMHFVDDVAIAEYKIFSKCAEFMEHDERPLPIDIRLLGALVEKAVVGILTYAQQHLDVQLKESWCEKLQRWDDAIKAYTAKASQGSSPHLVLDATLVCPYGSANRNLNNLG</sequence>
<gene>
    <name evidence="1" type="ORF">Acr_07g0004290</name>
</gene>
<keyword evidence="2" id="KW-1185">Reference proteome</keyword>
<evidence type="ECO:0000313" key="1">
    <source>
        <dbReference type="EMBL" id="GFY90232.1"/>
    </source>
</evidence>
<dbReference type="InterPro" id="IPR016024">
    <property type="entry name" value="ARM-type_fold"/>
</dbReference>
<dbReference type="AlphaFoldDB" id="A0A7J0EV25"/>
<dbReference type="OrthoDB" id="1747737at2759"/>
<dbReference type="EMBL" id="BJWL01000007">
    <property type="protein sequence ID" value="GFY90232.1"/>
    <property type="molecule type" value="Genomic_DNA"/>
</dbReference>
<dbReference type="Proteomes" id="UP000585474">
    <property type="component" value="Unassembled WGS sequence"/>
</dbReference>